<dbReference type="InterPro" id="IPR055482">
    <property type="entry name" value="DUF7054"/>
</dbReference>
<reference evidence="2" key="2">
    <citation type="submission" date="2023-06" db="EMBL/GenBank/DDBJ databases">
        <authorList>
            <person name="Ma L."/>
            <person name="Liu K.-W."/>
            <person name="Li Z."/>
            <person name="Hsiao Y.-Y."/>
            <person name="Qi Y."/>
            <person name="Fu T."/>
            <person name="Tang G."/>
            <person name="Zhang D."/>
            <person name="Sun W.-H."/>
            <person name="Liu D.-K."/>
            <person name="Li Y."/>
            <person name="Chen G.-Z."/>
            <person name="Liu X.-D."/>
            <person name="Liao X.-Y."/>
            <person name="Jiang Y.-T."/>
            <person name="Yu X."/>
            <person name="Hao Y."/>
            <person name="Huang J."/>
            <person name="Zhao X.-W."/>
            <person name="Ke S."/>
            <person name="Chen Y.-Y."/>
            <person name="Wu W.-L."/>
            <person name="Hsu J.-L."/>
            <person name="Lin Y.-F."/>
            <person name="Huang M.-D."/>
            <person name="Li C.-Y."/>
            <person name="Huang L."/>
            <person name="Wang Z.-W."/>
            <person name="Zhao X."/>
            <person name="Zhong W.-Y."/>
            <person name="Peng D.-H."/>
            <person name="Ahmad S."/>
            <person name="Lan S."/>
            <person name="Zhang J.-S."/>
            <person name="Tsai W.-C."/>
            <person name="Van De Peer Y."/>
            <person name="Liu Z.-J."/>
        </authorList>
    </citation>
    <scope>NUCLEOTIDE SEQUENCE</scope>
    <source>
        <strain evidence="2">CP</strain>
        <tissue evidence="2">Leaves</tissue>
    </source>
</reference>
<dbReference type="AlphaFoldDB" id="A0AAV9D0J2"/>
<proteinExistence type="predicted"/>
<accession>A0AAV9D0J2</accession>
<keyword evidence="3" id="KW-1185">Reference proteome</keyword>
<evidence type="ECO:0000313" key="3">
    <source>
        <dbReference type="Proteomes" id="UP001180020"/>
    </source>
</evidence>
<protein>
    <recommendedName>
        <fullName evidence="1">DUF7054 domain-containing protein</fullName>
    </recommendedName>
</protein>
<reference evidence="2" key="1">
    <citation type="journal article" date="2023" name="Nat. Commun.">
        <title>Diploid and tetraploid genomes of Acorus and the evolution of monocots.</title>
        <authorList>
            <person name="Ma L."/>
            <person name="Liu K.W."/>
            <person name="Li Z."/>
            <person name="Hsiao Y.Y."/>
            <person name="Qi Y."/>
            <person name="Fu T."/>
            <person name="Tang G.D."/>
            <person name="Zhang D."/>
            <person name="Sun W.H."/>
            <person name="Liu D.K."/>
            <person name="Li Y."/>
            <person name="Chen G.Z."/>
            <person name="Liu X.D."/>
            <person name="Liao X.Y."/>
            <person name="Jiang Y.T."/>
            <person name="Yu X."/>
            <person name="Hao Y."/>
            <person name="Huang J."/>
            <person name="Zhao X.W."/>
            <person name="Ke S."/>
            <person name="Chen Y.Y."/>
            <person name="Wu W.L."/>
            <person name="Hsu J.L."/>
            <person name="Lin Y.F."/>
            <person name="Huang M.D."/>
            <person name="Li C.Y."/>
            <person name="Huang L."/>
            <person name="Wang Z.W."/>
            <person name="Zhao X."/>
            <person name="Zhong W.Y."/>
            <person name="Peng D.H."/>
            <person name="Ahmad S."/>
            <person name="Lan S."/>
            <person name="Zhang J.S."/>
            <person name="Tsai W.C."/>
            <person name="Van de Peer Y."/>
            <person name="Liu Z.J."/>
        </authorList>
    </citation>
    <scope>NUCLEOTIDE SEQUENCE</scope>
    <source>
        <strain evidence="2">CP</strain>
    </source>
</reference>
<dbReference type="PANTHER" id="PTHR33270">
    <property type="entry name" value="BNAC05G50380D PROTEIN"/>
    <property type="match status" value="1"/>
</dbReference>
<gene>
    <name evidence="2" type="ORF">QJS10_CPA16g00331</name>
</gene>
<evidence type="ECO:0000259" key="1">
    <source>
        <dbReference type="Pfam" id="PF23156"/>
    </source>
</evidence>
<feature type="domain" description="DUF7054" evidence="1">
    <location>
        <begin position="18"/>
        <end position="100"/>
    </location>
</feature>
<comment type="caution">
    <text evidence="2">The sequence shown here is derived from an EMBL/GenBank/DDBJ whole genome shotgun (WGS) entry which is preliminary data.</text>
</comment>
<organism evidence="2 3">
    <name type="scientific">Acorus calamus</name>
    <name type="common">Sweet flag</name>
    <dbReference type="NCBI Taxonomy" id="4465"/>
    <lineage>
        <taxon>Eukaryota</taxon>
        <taxon>Viridiplantae</taxon>
        <taxon>Streptophyta</taxon>
        <taxon>Embryophyta</taxon>
        <taxon>Tracheophyta</taxon>
        <taxon>Spermatophyta</taxon>
        <taxon>Magnoliopsida</taxon>
        <taxon>Liliopsida</taxon>
        <taxon>Acoraceae</taxon>
        <taxon>Acorus</taxon>
    </lineage>
</organism>
<dbReference type="Pfam" id="PF23156">
    <property type="entry name" value="DUF7054"/>
    <property type="match status" value="1"/>
</dbReference>
<dbReference type="Proteomes" id="UP001180020">
    <property type="component" value="Unassembled WGS sequence"/>
</dbReference>
<name>A0AAV9D0J2_ACOCL</name>
<evidence type="ECO:0000313" key="2">
    <source>
        <dbReference type="EMBL" id="KAK1294625.1"/>
    </source>
</evidence>
<sequence length="137" mass="14917">MAISLSQKAKKGGNGDRRNRILVTVNVLGSAGPLRFVVDEGVLVAEVIAITLRMYAKEGRLPVLGSNIGDFFLYCAHAQCDALSPLDTIGSNGSRNFVLCRKSIQEKLKDQEAEVLTRKGSGSWKSWLNKSLKISSH</sequence>
<dbReference type="InterPro" id="IPR040358">
    <property type="entry name" value="At4g22758-like"/>
</dbReference>
<dbReference type="EMBL" id="JAUJYO010000016">
    <property type="protein sequence ID" value="KAK1294625.1"/>
    <property type="molecule type" value="Genomic_DNA"/>
</dbReference>
<dbReference type="PANTHER" id="PTHR33270:SF18">
    <property type="entry name" value="OS02G0324700 PROTEIN"/>
    <property type="match status" value="1"/>
</dbReference>